<feature type="domain" description="PARG catalytic Macro" evidence="7">
    <location>
        <begin position="240"/>
        <end position="441"/>
    </location>
</feature>
<evidence type="ECO:0000256" key="2">
    <source>
        <dbReference type="ARBA" id="ARBA00012255"/>
    </source>
</evidence>
<dbReference type="EMBL" id="CAJZBQ010000040">
    <property type="protein sequence ID" value="CAG9326326.1"/>
    <property type="molecule type" value="Genomic_DNA"/>
</dbReference>
<feature type="binding site" evidence="5">
    <location>
        <position position="274"/>
    </location>
    <ligand>
        <name>substrate</name>
    </ligand>
</feature>
<evidence type="ECO:0000313" key="9">
    <source>
        <dbReference type="EMBL" id="CAG9326326.1"/>
    </source>
</evidence>
<feature type="region of interest" description="Disordered" evidence="6">
    <location>
        <begin position="25"/>
        <end position="54"/>
    </location>
</feature>
<keyword evidence="10" id="KW-1185">Reference proteome</keyword>
<evidence type="ECO:0000256" key="1">
    <source>
        <dbReference type="ARBA" id="ARBA00009545"/>
    </source>
</evidence>
<proteinExistence type="inferred from homology"/>
<dbReference type="PANTHER" id="PTHR12837">
    <property type="entry name" value="POLY ADP-RIBOSE GLYCOHYDROLASE"/>
    <property type="match status" value="1"/>
</dbReference>
<comment type="caution">
    <text evidence="9">The sequence shown here is derived from an EMBL/GenBank/DDBJ whole genome shotgun (WGS) entry which is preliminary data.</text>
</comment>
<dbReference type="GO" id="GO:0009225">
    <property type="term" value="P:nucleotide-sugar metabolic process"/>
    <property type="evidence" value="ECO:0007669"/>
    <property type="project" value="TreeGrafter"/>
</dbReference>
<evidence type="ECO:0000259" key="7">
    <source>
        <dbReference type="Pfam" id="PF05028"/>
    </source>
</evidence>
<dbReference type="PANTHER" id="PTHR12837:SF0">
    <property type="entry name" value="POLY(ADP-RIBOSE) GLYCOHYDROLASE"/>
    <property type="match status" value="1"/>
</dbReference>
<dbReference type="EC" id="3.2.1.143" evidence="2"/>
<dbReference type="Pfam" id="PF05028">
    <property type="entry name" value="PARG_cat_C"/>
    <property type="match status" value="1"/>
</dbReference>
<feature type="active site" evidence="4">
    <location>
        <position position="271"/>
    </location>
</feature>
<dbReference type="GO" id="GO:0006282">
    <property type="term" value="P:regulation of DNA repair"/>
    <property type="evidence" value="ECO:0007669"/>
    <property type="project" value="InterPro"/>
</dbReference>
<dbReference type="GO" id="GO:1990966">
    <property type="term" value="P:ATP generation from poly-ADP-D-ribose"/>
    <property type="evidence" value="ECO:0007669"/>
    <property type="project" value="TreeGrafter"/>
</dbReference>
<evidence type="ECO:0000256" key="3">
    <source>
        <dbReference type="ARBA" id="ARBA00022801"/>
    </source>
</evidence>
<organism evidence="9 10">
    <name type="scientific">Blepharisma stoltei</name>
    <dbReference type="NCBI Taxonomy" id="1481888"/>
    <lineage>
        <taxon>Eukaryota</taxon>
        <taxon>Sar</taxon>
        <taxon>Alveolata</taxon>
        <taxon>Ciliophora</taxon>
        <taxon>Postciliodesmatophora</taxon>
        <taxon>Heterotrichea</taxon>
        <taxon>Heterotrichida</taxon>
        <taxon>Blepharismidae</taxon>
        <taxon>Blepharisma</taxon>
    </lineage>
</organism>
<reference evidence="9" key="1">
    <citation type="submission" date="2021-09" db="EMBL/GenBank/DDBJ databases">
        <authorList>
            <consortium name="AG Swart"/>
            <person name="Singh M."/>
            <person name="Singh A."/>
            <person name="Seah K."/>
            <person name="Emmerich C."/>
        </authorList>
    </citation>
    <scope>NUCLEOTIDE SEQUENCE</scope>
    <source>
        <strain evidence="9">ATCC30299</strain>
    </source>
</reference>
<comment type="similarity">
    <text evidence="1">Belongs to the poly(ADP-ribose) glycohydrolase family.</text>
</comment>
<protein>
    <recommendedName>
        <fullName evidence="2">poly(ADP-ribose) glycohydrolase</fullName>
        <ecNumber evidence="2">3.2.1.143</ecNumber>
    </recommendedName>
</protein>
<feature type="active site" evidence="4">
    <location>
        <position position="289"/>
    </location>
</feature>
<feature type="binding site" evidence="5">
    <location>
        <position position="329"/>
    </location>
    <ligand>
        <name>substrate</name>
    </ligand>
</feature>
<dbReference type="Pfam" id="PF20811">
    <property type="entry name" value="PARG_cat_N"/>
    <property type="match status" value="1"/>
</dbReference>
<dbReference type="GO" id="GO:0005634">
    <property type="term" value="C:nucleus"/>
    <property type="evidence" value="ECO:0007669"/>
    <property type="project" value="TreeGrafter"/>
</dbReference>
<feature type="compositionally biased region" description="Low complexity" evidence="6">
    <location>
        <begin position="27"/>
        <end position="38"/>
    </location>
</feature>
<accession>A0AAU9JZL0</accession>
<sequence>MKYFILKIVNLSEMQRNIDEFFGLKGRAANPNQNRQQNSDPPNRYTNPRQNYHQNDANLRLPHHTAGLWRMVKPRLLLIATKQKNTVEDMLEYICDFIVETRLAYRNTINIELLVRIFSENEAEMLDLLAKIAEYALEVEFLFNQPVRILRKYQTVTIDLSQKQIRCLLALQFWCCLPKQENYLDLPKEYTFFKVFGATQDRNDSQIAKLKCLFNYFRRSKTASERVKLSFLRRCLEFTPDWNESRSQMSNLIIIEEQNSMEDYRDKLMIDFANAYIGGGILSTGCVQEEIMFAKHIEPIVAMLFTEKLEDKEALIIVGAQRYNETLGYKQSFEWIRNFNEDLSYDNNERIDSYIVCIDACNFAGNVYQQYFPKFVERELNKAFIGFMGDPGDMKWRDIVTGRWGCGAFYGNEQLKFLIQWVAASGAGRNMYFLPWEMKNVEQLLEFKELVQNMQVSEVAQAILKLGVNAEHGIFNEVLRILRLI</sequence>
<dbReference type="InterPro" id="IPR046372">
    <property type="entry name" value="PARG_cat_C"/>
</dbReference>
<evidence type="ECO:0000313" key="10">
    <source>
        <dbReference type="Proteomes" id="UP001162131"/>
    </source>
</evidence>
<dbReference type="GO" id="GO:0005737">
    <property type="term" value="C:cytoplasm"/>
    <property type="evidence" value="ECO:0007669"/>
    <property type="project" value="TreeGrafter"/>
</dbReference>
<dbReference type="Proteomes" id="UP001162131">
    <property type="component" value="Unassembled WGS sequence"/>
</dbReference>
<dbReference type="GO" id="GO:0005975">
    <property type="term" value="P:carbohydrate metabolic process"/>
    <property type="evidence" value="ECO:0007669"/>
    <property type="project" value="InterPro"/>
</dbReference>
<evidence type="ECO:0000256" key="4">
    <source>
        <dbReference type="PIRSR" id="PIRSR607724-1"/>
    </source>
</evidence>
<evidence type="ECO:0000256" key="5">
    <source>
        <dbReference type="PIRSR" id="PIRSR607724-2"/>
    </source>
</evidence>
<feature type="active site" evidence="4">
    <location>
        <position position="290"/>
    </location>
</feature>
<dbReference type="GO" id="GO:0004649">
    <property type="term" value="F:poly(ADP-ribose) glycohydrolase activity"/>
    <property type="evidence" value="ECO:0007669"/>
    <property type="project" value="UniProtKB-EC"/>
</dbReference>
<evidence type="ECO:0000256" key="6">
    <source>
        <dbReference type="SAM" id="MobiDB-lite"/>
    </source>
</evidence>
<gene>
    <name evidence="9" type="ORF">BSTOLATCC_MIC40754</name>
</gene>
<feature type="binding site" evidence="5">
    <location>
        <position position="288"/>
    </location>
    <ligand>
        <name>substrate</name>
    </ligand>
</feature>
<feature type="compositionally biased region" description="Polar residues" evidence="6">
    <location>
        <begin position="39"/>
        <end position="54"/>
    </location>
</feature>
<evidence type="ECO:0000259" key="8">
    <source>
        <dbReference type="Pfam" id="PF20811"/>
    </source>
</evidence>
<name>A0AAU9JZL0_9CILI</name>
<dbReference type="InterPro" id="IPR048362">
    <property type="entry name" value="PARG_helical"/>
</dbReference>
<keyword evidence="3" id="KW-0378">Hydrolase</keyword>
<dbReference type="AlphaFoldDB" id="A0AAU9JZL0"/>
<dbReference type="InterPro" id="IPR007724">
    <property type="entry name" value="Poly_GlycHdrlase"/>
</dbReference>
<feature type="domain" description="PARG helical" evidence="8">
    <location>
        <begin position="127"/>
        <end position="231"/>
    </location>
</feature>